<dbReference type="PANTHER" id="PTHR15680">
    <property type="entry name" value="RIBOSOMAL PROTEIN L19"/>
    <property type="match status" value="1"/>
</dbReference>
<dbReference type="Pfam" id="PF01245">
    <property type="entry name" value="Ribosomal_L19"/>
    <property type="match status" value="1"/>
</dbReference>
<keyword evidence="3 4" id="KW-0687">Ribonucleoprotein</keyword>
<dbReference type="GeneID" id="20358001"/>
<dbReference type="Gene3D" id="2.30.30.790">
    <property type="match status" value="1"/>
</dbReference>
<dbReference type="PIRSF" id="PIRSF002191">
    <property type="entry name" value="Ribosomal_L19"/>
    <property type="match status" value="1"/>
</dbReference>
<evidence type="ECO:0000256" key="3">
    <source>
        <dbReference type="ARBA" id="ARBA00023274"/>
    </source>
</evidence>
<dbReference type="GO" id="GO:0022625">
    <property type="term" value="C:cytosolic large ribosomal subunit"/>
    <property type="evidence" value="ECO:0007669"/>
    <property type="project" value="TreeGrafter"/>
</dbReference>
<comment type="subcellular location">
    <subcellularLocation>
        <location evidence="4">Plastid</location>
        <location evidence="4">Chloroplast</location>
    </subcellularLocation>
</comment>
<keyword evidence="2 4" id="KW-0689">Ribosomal protein</keyword>
<dbReference type="InterPro" id="IPR038657">
    <property type="entry name" value="Ribosomal_bL19_sf"/>
</dbReference>
<dbReference type="PRINTS" id="PR00061">
    <property type="entry name" value="RIBOSOMALL19"/>
</dbReference>
<name>A0A088CJ29_9VIRI</name>
<evidence type="ECO:0000256" key="1">
    <source>
        <dbReference type="ARBA" id="ARBA00005781"/>
    </source>
</evidence>
<protein>
    <recommendedName>
        <fullName evidence="4">Large ribosomal subunit protein bL19c</fullName>
    </recommendedName>
</protein>
<dbReference type="PROSITE" id="PS01015">
    <property type="entry name" value="RIBOSOMAL_L19"/>
    <property type="match status" value="1"/>
</dbReference>
<reference evidence="5" key="1">
    <citation type="journal article" date="2014" name="BMC Genomics">
        <title>Six newly sequenced chloroplast genomes from prasinophyte green algae provide insights into the relationships among prasinophyte lineages and the diversity of streamlined genome architecture in picoplanktonic species.</title>
        <authorList>
            <person name="Lemieux C."/>
            <person name="Otis C."/>
            <person name="Turmel M."/>
        </authorList>
    </citation>
    <scope>NUCLEOTIDE SEQUENCE</scope>
</reference>
<dbReference type="GO" id="GO:0009507">
    <property type="term" value="C:chloroplast"/>
    <property type="evidence" value="ECO:0007669"/>
    <property type="project" value="UniProtKB-SubCell"/>
</dbReference>
<dbReference type="PANTHER" id="PTHR15680:SF9">
    <property type="entry name" value="LARGE RIBOSOMAL SUBUNIT PROTEIN BL19M"/>
    <property type="match status" value="1"/>
</dbReference>
<dbReference type="AlphaFoldDB" id="A0A088CJ29"/>
<keyword evidence="5" id="KW-0150">Chloroplast</keyword>
<gene>
    <name evidence="4 5" type="primary">rpl19</name>
</gene>
<dbReference type="GO" id="GO:0006412">
    <property type="term" value="P:translation"/>
    <property type="evidence" value="ECO:0007669"/>
    <property type="project" value="UniProtKB-UniRule"/>
</dbReference>
<dbReference type="NCBIfam" id="TIGR01024">
    <property type="entry name" value="rplS_bact"/>
    <property type="match status" value="1"/>
</dbReference>
<evidence type="ECO:0000256" key="4">
    <source>
        <dbReference type="HAMAP-Rule" id="MF_00402"/>
    </source>
</evidence>
<accession>A0A088CJ29</accession>
<dbReference type="RefSeq" id="YP_009057474.1">
    <property type="nucleotide sequence ID" value="NC_024817.1"/>
</dbReference>
<dbReference type="EMBL" id="KJ746598">
    <property type="protein sequence ID" value="AID67546.1"/>
    <property type="molecule type" value="Genomic_DNA"/>
</dbReference>
<geneLocation type="chloroplast" evidence="5"/>
<dbReference type="SUPFAM" id="SSF50104">
    <property type="entry name" value="Translation proteins SH3-like domain"/>
    <property type="match status" value="1"/>
</dbReference>
<proteinExistence type="inferred from homology"/>
<keyword evidence="5" id="KW-0934">Plastid</keyword>
<organism evidence="5">
    <name type="scientific">Prasinoderma coloniale</name>
    <dbReference type="NCBI Taxonomy" id="156133"/>
    <lineage>
        <taxon>Eukaryota</taxon>
        <taxon>Viridiplantae</taxon>
        <taxon>Prasinodermophyta</taxon>
        <taxon>Prasinodermophyceae</taxon>
        <taxon>Prasinodermales</taxon>
        <taxon>Prasinodermaceae</taxon>
        <taxon>Prasinoderma</taxon>
    </lineage>
</organism>
<dbReference type="InterPro" id="IPR001857">
    <property type="entry name" value="Ribosomal_bL19"/>
</dbReference>
<sequence length="115" mass="13255">MLLNKISLSPMDDALNERLKVKIGDTVKIDTKIREGERERIQQFEGTVIAMHNAGYNTTITVRKTFQGVGLERVILPFSPRIANLKIIQSARVRRAKLYYLRERQGKAARLKQIF</sequence>
<dbReference type="InterPro" id="IPR008991">
    <property type="entry name" value="Translation_prot_SH3-like_sf"/>
</dbReference>
<comment type="similarity">
    <text evidence="1 4">Belongs to the bacterial ribosomal protein bL19 family.</text>
</comment>
<evidence type="ECO:0000313" key="5">
    <source>
        <dbReference type="EMBL" id="AID67546.1"/>
    </source>
</evidence>
<dbReference type="InterPro" id="IPR018257">
    <property type="entry name" value="Ribosomal_bL19_CS"/>
</dbReference>
<evidence type="ECO:0000256" key="2">
    <source>
        <dbReference type="ARBA" id="ARBA00022980"/>
    </source>
</evidence>
<dbReference type="HAMAP" id="MF_00402">
    <property type="entry name" value="Ribosomal_bL19"/>
    <property type="match status" value="1"/>
</dbReference>
<dbReference type="GO" id="GO:0003735">
    <property type="term" value="F:structural constituent of ribosome"/>
    <property type="evidence" value="ECO:0007669"/>
    <property type="project" value="InterPro"/>
</dbReference>